<dbReference type="GO" id="GO:0005802">
    <property type="term" value="C:trans-Golgi network"/>
    <property type="evidence" value="ECO:0007669"/>
    <property type="project" value="TreeGrafter"/>
</dbReference>
<dbReference type="InterPro" id="IPR045231">
    <property type="entry name" value="Yip1/4-like"/>
</dbReference>
<evidence type="ECO:0000313" key="9">
    <source>
        <dbReference type="EMBL" id="CAK0783216.1"/>
    </source>
</evidence>
<dbReference type="GO" id="GO:0000139">
    <property type="term" value="C:Golgi membrane"/>
    <property type="evidence" value="ECO:0007669"/>
    <property type="project" value="UniProtKB-SubCell"/>
</dbReference>
<feature type="region of interest" description="Disordered" evidence="7">
    <location>
        <begin position="31"/>
        <end position="67"/>
    </location>
</feature>
<dbReference type="PANTHER" id="PTHR21236">
    <property type="entry name" value="GOLGI MEMBRANE PROTEIN YIP1"/>
    <property type="match status" value="1"/>
</dbReference>
<evidence type="ECO:0000256" key="4">
    <source>
        <dbReference type="ARBA" id="ARBA00022989"/>
    </source>
</evidence>
<keyword evidence="3 6" id="KW-0812">Transmembrane</keyword>
<keyword evidence="10" id="KW-1185">Reference proteome</keyword>
<reference evidence="9 10" key="1">
    <citation type="submission" date="2023-10" db="EMBL/GenBank/DDBJ databases">
        <authorList>
            <person name="Maclean D."/>
            <person name="Macfadyen A."/>
        </authorList>
    </citation>
    <scope>NUCLEOTIDE SEQUENCE [LARGE SCALE GENOMIC DNA]</scope>
</reference>
<feature type="transmembrane region" description="Helical" evidence="6">
    <location>
        <begin position="224"/>
        <end position="242"/>
    </location>
</feature>
<evidence type="ECO:0000256" key="3">
    <source>
        <dbReference type="ARBA" id="ARBA00022692"/>
    </source>
</evidence>
<dbReference type="Pfam" id="PF04893">
    <property type="entry name" value="Yip1"/>
    <property type="match status" value="1"/>
</dbReference>
<dbReference type="GO" id="GO:0006888">
    <property type="term" value="P:endoplasmic reticulum to Golgi vesicle-mediated transport"/>
    <property type="evidence" value="ECO:0007669"/>
    <property type="project" value="InterPro"/>
</dbReference>
<feature type="transmembrane region" description="Helical" evidence="6">
    <location>
        <begin position="135"/>
        <end position="157"/>
    </location>
</feature>
<feature type="transmembrane region" description="Helical" evidence="6">
    <location>
        <begin position="164"/>
        <end position="186"/>
    </location>
</feature>
<evidence type="ECO:0000313" key="10">
    <source>
        <dbReference type="Proteomes" id="UP001314263"/>
    </source>
</evidence>
<protein>
    <recommendedName>
        <fullName evidence="6">Protein YIP</fullName>
    </recommendedName>
</protein>
<keyword evidence="5 6" id="KW-0472">Membrane</keyword>
<name>A0AAV1I940_9CHLO</name>
<evidence type="ECO:0000256" key="5">
    <source>
        <dbReference type="ARBA" id="ARBA00023136"/>
    </source>
</evidence>
<evidence type="ECO:0000259" key="8">
    <source>
        <dbReference type="Pfam" id="PF04893"/>
    </source>
</evidence>
<dbReference type="PANTHER" id="PTHR21236:SF1">
    <property type="entry name" value="PROTEIN YIPF6"/>
    <property type="match status" value="1"/>
</dbReference>
<comment type="similarity">
    <text evidence="2 6">Belongs to the YIP1 family.</text>
</comment>
<evidence type="ECO:0000256" key="1">
    <source>
        <dbReference type="ARBA" id="ARBA00004141"/>
    </source>
</evidence>
<feature type="transmembrane region" description="Helical" evidence="6">
    <location>
        <begin position="110"/>
        <end position="129"/>
    </location>
</feature>
<feature type="transmembrane region" description="Helical" evidence="6">
    <location>
        <begin position="192"/>
        <end position="212"/>
    </location>
</feature>
<gene>
    <name evidence="9" type="ORF">CVIRNUC_006415</name>
</gene>
<feature type="compositionally biased region" description="Gly residues" evidence="7">
    <location>
        <begin position="55"/>
        <end position="66"/>
    </location>
</feature>
<comment type="caution">
    <text evidence="9">The sequence shown here is derived from an EMBL/GenBank/DDBJ whole genome shotgun (WGS) entry which is preliminary data.</text>
</comment>
<comment type="subcellular location">
    <subcellularLocation>
        <location evidence="6">Golgi apparatus membrane</location>
        <topology evidence="6">Multi-pass membrane protein</topology>
    </subcellularLocation>
    <subcellularLocation>
        <location evidence="1">Membrane</location>
        <topology evidence="1">Multi-pass membrane protein</topology>
    </subcellularLocation>
</comment>
<dbReference type="Proteomes" id="UP001314263">
    <property type="component" value="Unassembled WGS sequence"/>
</dbReference>
<keyword evidence="4 6" id="KW-1133">Transmembrane helix</keyword>
<proteinExistence type="inferred from homology"/>
<dbReference type="InterPro" id="IPR006977">
    <property type="entry name" value="Yip1_dom"/>
</dbReference>
<dbReference type="AlphaFoldDB" id="A0AAV1I940"/>
<sequence length="244" mass="25520">MAAPKGQGGGAFNQDVERLFPLDEATVPTASGAPPVYASTAAPADMSDSNYHPPGGSGPSGFGSGGPVNTLDEPVWDTVKRDLHRIGGNLILVVFPFKNRDQQSAALRNWDLWGPMAFTLVLAICLSIGSPKPSAVFSFVFGTCAAGAVVLTVNVVLLGGNIGFFQSMCLLGYCLFPMDVAAIVTACTTNMIARWIVVLVSLGWASWASVPFIGGSVSPARRALAVFPLLLLYTAMGWLALIKG</sequence>
<accession>A0AAV1I940</accession>
<organism evidence="9 10">
    <name type="scientific">Coccomyxa viridis</name>
    <dbReference type="NCBI Taxonomy" id="1274662"/>
    <lineage>
        <taxon>Eukaryota</taxon>
        <taxon>Viridiplantae</taxon>
        <taxon>Chlorophyta</taxon>
        <taxon>core chlorophytes</taxon>
        <taxon>Trebouxiophyceae</taxon>
        <taxon>Trebouxiophyceae incertae sedis</taxon>
        <taxon>Coccomyxaceae</taxon>
        <taxon>Coccomyxa</taxon>
    </lineage>
</organism>
<evidence type="ECO:0000256" key="6">
    <source>
        <dbReference type="RuleBase" id="RU361264"/>
    </source>
</evidence>
<dbReference type="EMBL" id="CAUYUE010000008">
    <property type="protein sequence ID" value="CAK0783216.1"/>
    <property type="molecule type" value="Genomic_DNA"/>
</dbReference>
<evidence type="ECO:0000256" key="7">
    <source>
        <dbReference type="SAM" id="MobiDB-lite"/>
    </source>
</evidence>
<evidence type="ECO:0000256" key="2">
    <source>
        <dbReference type="ARBA" id="ARBA00010596"/>
    </source>
</evidence>
<feature type="domain" description="Yip1" evidence="8">
    <location>
        <begin position="107"/>
        <end position="239"/>
    </location>
</feature>